<dbReference type="FunFam" id="1.10.238.10:FF:000001">
    <property type="entry name" value="Calmodulin 1"/>
    <property type="match status" value="1"/>
</dbReference>
<dbReference type="SMR" id="Q6E6B0"/>
<sequence>MRRSLRRKDSNIFGMFSQEQINTMREVFNMLDVDNDAFLTKSDLVAISESIGNPLTDAEIDRMVGDRKISYMMLLTMIGERLSEIEPEHSLIAAFKMFDSGDGKIDEKDLRHWLINEGDRMDQDSVDFFIKDVVNGGKVDYIKLAGIMKRGEALERSVNQ</sequence>
<evidence type="ECO:0000256" key="1">
    <source>
        <dbReference type="ARBA" id="ARBA00022737"/>
    </source>
</evidence>
<dbReference type="SMART" id="SM00054">
    <property type="entry name" value="EFh"/>
    <property type="match status" value="2"/>
</dbReference>
<dbReference type="InterPro" id="IPR050403">
    <property type="entry name" value="Myosin_RLC"/>
</dbReference>
<organism evidence="3">
    <name type="scientific">Antonospora locustae</name>
    <name type="common">Microsporidian parasite</name>
    <name type="synonym">Nosema locustae</name>
    <dbReference type="NCBI Taxonomy" id="278021"/>
    <lineage>
        <taxon>Eukaryota</taxon>
        <taxon>Fungi</taxon>
        <taxon>Fungi incertae sedis</taxon>
        <taxon>Microsporidia</taxon>
        <taxon>Antonospora</taxon>
    </lineage>
</organism>
<evidence type="ECO:0000259" key="2">
    <source>
        <dbReference type="PROSITE" id="PS50222"/>
    </source>
</evidence>
<feature type="domain" description="EF-hand" evidence="2">
    <location>
        <begin position="19"/>
        <end position="54"/>
    </location>
</feature>
<keyword evidence="1" id="KW-0677">Repeat</keyword>
<feature type="domain" description="EF-hand" evidence="2">
    <location>
        <begin position="86"/>
        <end position="120"/>
    </location>
</feature>
<dbReference type="GO" id="GO:0005509">
    <property type="term" value="F:calcium ion binding"/>
    <property type="evidence" value="ECO:0007669"/>
    <property type="project" value="InterPro"/>
</dbReference>
<dbReference type="PANTHER" id="PTHR23049">
    <property type="entry name" value="MYOSIN REGULATORY LIGHT CHAIN 2"/>
    <property type="match status" value="1"/>
</dbReference>
<dbReference type="Pfam" id="PF13499">
    <property type="entry name" value="EF-hand_7"/>
    <property type="match status" value="1"/>
</dbReference>
<name>Q6E6B0_ANTLO</name>
<dbReference type="AlphaFoldDB" id="Q6E6B0"/>
<dbReference type="SUPFAM" id="SSF47473">
    <property type="entry name" value="EF-hand"/>
    <property type="match status" value="1"/>
</dbReference>
<dbReference type="InterPro" id="IPR011992">
    <property type="entry name" value="EF-hand-dom_pair"/>
</dbReference>
<accession>Q6E6B0</accession>
<dbReference type="EMBL" id="AY548910">
    <property type="protein sequence ID" value="AAT12377.1"/>
    <property type="molecule type" value="Genomic_DNA"/>
</dbReference>
<dbReference type="InterPro" id="IPR002048">
    <property type="entry name" value="EF_hand_dom"/>
</dbReference>
<proteinExistence type="predicted"/>
<reference evidence="3" key="1">
    <citation type="journal article" date="2004" name="Curr. Biol.">
        <title>Genome compaction and stability in microsporidian intracellular parasites.</title>
        <authorList>
            <person name="Slamovits C.H."/>
            <person name="Fast N.M."/>
            <person name="Law J.S."/>
            <person name="Keeling P.J."/>
        </authorList>
    </citation>
    <scope>NUCLEOTIDE SEQUENCE</scope>
</reference>
<dbReference type="PROSITE" id="PS50222">
    <property type="entry name" value="EF_HAND_2"/>
    <property type="match status" value="2"/>
</dbReference>
<dbReference type="Gene3D" id="1.10.238.10">
    <property type="entry name" value="EF-hand"/>
    <property type="match status" value="2"/>
</dbReference>
<evidence type="ECO:0000313" key="3">
    <source>
        <dbReference type="EMBL" id="AAT12377.1"/>
    </source>
</evidence>
<protein>
    <submittedName>
        <fullName evidence="3">Myosin regulatory light chain</fullName>
    </submittedName>
</protein>